<evidence type="ECO:0000313" key="5">
    <source>
        <dbReference type="EMBL" id="KAK3221021.1"/>
    </source>
</evidence>
<dbReference type="GO" id="GO:0006633">
    <property type="term" value="P:fatty acid biosynthetic process"/>
    <property type="evidence" value="ECO:0007669"/>
    <property type="project" value="InterPro"/>
</dbReference>
<evidence type="ECO:0000313" key="6">
    <source>
        <dbReference type="Proteomes" id="UP001281410"/>
    </source>
</evidence>
<name>A0AAE0AMU0_9ROSI</name>
<proteinExistence type="predicted"/>
<evidence type="ECO:0000256" key="1">
    <source>
        <dbReference type="ARBA" id="ARBA00023315"/>
    </source>
</evidence>
<keyword evidence="1" id="KW-0808">Transferase</keyword>
<dbReference type="Gene3D" id="3.40.47.10">
    <property type="match status" value="1"/>
</dbReference>
<accession>A0AAE0AMU0</accession>
<evidence type="ECO:0000259" key="4">
    <source>
        <dbReference type="Pfam" id="PF08392"/>
    </source>
</evidence>
<feature type="compositionally biased region" description="Basic and acidic residues" evidence="3">
    <location>
        <begin position="58"/>
        <end position="76"/>
    </location>
</feature>
<dbReference type="Proteomes" id="UP001281410">
    <property type="component" value="Unassembled WGS sequence"/>
</dbReference>
<dbReference type="SUPFAM" id="SSF53901">
    <property type="entry name" value="Thiolase-like"/>
    <property type="match status" value="1"/>
</dbReference>
<evidence type="ECO:0000256" key="2">
    <source>
        <dbReference type="ARBA" id="ARBA00047375"/>
    </source>
</evidence>
<reference evidence="5" key="1">
    <citation type="journal article" date="2023" name="Plant J.">
        <title>Genome sequences and population genomics provide insights into the demographic history, inbreeding, and mutation load of two 'living fossil' tree species of Dipteronia.</title>
        <authorList>
            <person name="Feng Y."/>
            <person name="Comes H.P."/>
            <person name="Chen J."/>
            <person name="Zhu S."/>
            <person name="Lu R."/>
            <person name="Zhang X."/>
            <person name="Li P."/>
            <person name="Qiu J."/>
            <person name="Olsen K.M."/>
            <person name="Qiu Y."/>
        </authorList>
    </citation>
    <scope>NUCLEOTIDE SEQUENCE</scope>
    <source>
        <strain evidence="5">NBL</strain>
    </source>
</reference>
<dbReference type="Pfam" id="PF08392">
    <property type="entry name" value="FAE1_CUT1_RppA"/>
    <property type="match status" value="1"/>
</dbReference>
<feature type="domain" description="FAE" evidence="4">
    <location>
        <begin position="1"/>
        <end position="52"/>
    </location>
</feature>
<keyword evidence="1" id="KW-0012">Acyltransferase</keyword>
<dbReference type="InterPro" id="IPR013601">
    <property type="entry name" value="FAE1_typ3_polyketide_synth"/>
</dbReference>
<dbReference type="InterPro" id="IPR016039">
    <property type="entry name" value="Thiolase-like"/>
</dbReference>
<dbReference type="GO" id="GO:0016020">
    <property type="term" value="C:membrane"/>
    <property type="evidence" value="ECO:0007669"/>
    <property type="project" value="InterPro"/>
</dbReference>
<gene>
    <name evidence="5" type="ORF">Dsin_014991</name>
</gene>
<protein>
    <recommendedName>
        <fullName evidence="4">FAE domain-containing protein</fullName>
    </recommendedName>
</protein>
<dbReference type="EMBL" id="JANJYJ010000004">
    <property type="protein sequence ID" value="KAK3221021.1"/>
    <property type="molecule type" value="Genomic_DNA"/>
</dbReference>
<comment type="caution">
    <text evidence="5">The sequence shown here is derived from an EMBL/GenBank/DDBJ whole genome shotgun (WGS) entry which is preliminary data.</text>
</comment>
<evidence type="ECO:0000256" key="3">
    <source>
        <dbReference type="SAM" id="MobiDB-lite"/>
    </source>
</evidence>
<dbReference type="GO" id="GO:0009922">
    <property type="term" value="F:fatty acid elongase activity"/>
    <property type="evidence" value="ECO:0007669"/>
    <property type="project" value="UniProtKB-EC"/>
</dbReference>
<keyword evidence="6" id="KW-1185">Reference proteome</keyword>
<dbReference type="AlphaFoldDB" id="A0AAE0AMU0"/>
<comment type="catalytic activity">
    <reaction evidence="2">
        <text>a very-long-chain acyl-CoA + malonyl-CoA + H(+) = a very-long-chain 3-oxoacyl-CoA + CO2 + CoA</text>
        <dbReference type="Rhea" id="RHEA:32727"/>
        <dbReference type="ChEBI" id="CHEBI:15378"/>
        <dbReference type="ChEBI" id="CHEBI:16526"/>
        <dbReference type="ChEBI" id="CHEBI:57287"/>
        <dbReference type="ChEBI" id="CHEBI:57384"/>
        <dbReference type="ChEBI" id="CHEBI:90725"/>
        <dbReference type="ChEBI" id="CHEBI:90736"/>
        <dbReference type="EC" id="2.3.1.199"/>
    </reaction>
</comment>
<feature type="region of interest" description="Disordered" evidence="3">
    <location>
        <begin position="50"/>
        <end position="86"/>
    </location>
</feature>
<organism evidence="5 6">
    <name type="scientific">Dipteronia sinensis</name>
    <dbReference type="NCBI Taxonomy" id="43782"/>
    <lineage>
        <taxon>Eukaryota</taxon>
        <taxon>Viridiplantae</taxon>
        <taxon>Streptophyta</taxon>
        <taxon>Embryophyta</taxon>
        <taxon>Tracheophyta</taxon>
        <taxon>Spermatophyta</taxon>
        <taxon>Magnoliopsida</taxon>
        <taxon>eudicotyledons</taxon>
        <taxon>Gunneridae</taxon>
        <taxon>Pentapetalae</taxon>
        <taxon>rosids</taxon>
        <taxon>malvids</taxon>
        <taxon>Sapindales</taxon>
        <taxon>Sapindaceae</taxon>
        <taxon>Hippocastanoideae</taxon>
        <taxon>Acereae</taxon>
        <taxon>Dipteronia</taxon>
    </lineage>
</organism>
<dbReference type="PANTHER" id="PTHR31561">
    <property type="entry name" value="3-KETOACYL-COA SYNTHASE"/>
    <property type="match status" value="1"/>
</dbReference>
<dbReference type="InterPro" id="IPR012392">
    <property type="entry name" value="3-ktacl-CoA_syn"/>
</dbReference>
<sequence>MIINKFGNIKSISLSGMGCSAGILSISLAKDLLKVHKNSLALVHSMEAVSPNGSETGVGEREKEKTREEQREDDAVRTQQAHVSTSAAAAACCSQLVEASRCSR</sequence>